<evidence type="ECO:0000259" key="1">
    <source>
        <dbReference type="Pfam" id="PF10551"/>
    </source>
</evidence>
<organism evidence="2 3">
    <name type="scientific">Paralvinella palmiformis</name>
    <dbReference type="NCBI Taxonomy" id="53620"/>
    <lineage>
        <taxon>Eukaryota</taxon>
        <taxon>Metazoa</taxon>
        <taxon>Spiralia</taxon>
        <taxon>Lophotrochozoa</taxon>
        <taxon>Annelida</taxon>
        <taxon>Polychaeta</taxon>
        <taxon>Sedentaria</taxon>
        <taxon>Canalipalpata</taxon>
        <taxon>Terebellida</taxon>
        <taxon>Terebelliformia</taxon>
        <taxon>Alvinellidae</taxon>
        <taxon>Paralvinella</taxon>
    </lineage>
</organism>
<protein>
    <recommendedName>
        <fullName evidence="1">MULE transposase domain-containing protein</fullName>
    </recommendedName>
</protein>
<feature type="domain" description="MULE transposase" evidence="1">
    <location>
        <begin position="3"/>
        <end position="67"/>
    </location>
</feature>
<sequence>MKQVPLVQVVMSRRRKDYYSAVIQTIKYIMPSPPRVQCIVMDFEDAMWRAARDTMPEVDHKGCAFHFT</sequence>
<evidence type="ECO:0000313" key="2">
    <source>
        <dbReference type="EMBL" id="KAK2144749.1"/>
    </source>
</evidence>
<dbReference type="InterPro" id="IPR018289">
    <property type="entry name" value="MULE_transposase_dom"/>
</dbReference>
<reference evidence="2" key="1">
    <citation type="journal article" date="2023" name="Mol. Biol. Evol.">
        <title>Third-Generation Sequencing Reveals the Adaptive Role of the Epigenome in Three Deep-Sea Polychaetes.</title>
        <authorList>
            <person name="Perez M."/>
            <person name="Aroh O."/>
            <person name="Sun Y."/>
            <person name="Lan Y."/>
            <person name="Juniper S.K."/>
            <person name="Young C.R."/>
            <person name="Angers B."/>
            <person name="Qian P.Y."/>
        </authorList>
    </citation>
    <scope>NUCLEOTIDE SEQUENCE</scope>
    <source>
        <strain evidence="2">P08H-3</strain>
    </source>
</reference>
<dbReference type="Pfam" id="PF10551">
    <property type="entry name" value="MULE"/>
    <property type="match status" value="1"/>
</dbReference>
<dbReference type="EMBL" id="JAODUP010000734">
    <property type="protein sequence ID" value="KAK2144749.1"/>
    <property type="molecule type" value="Genomic_DNA"/>
</dbReference>
<accession>A0AAD9J1A1</accession>
<keyword evidence="3" id="KW-1185">Reference proteome</keyword>
<dbReference type="AlphaFoldDB" id="A0AAD9J1A1"/>
<evidence type="ECO:0000313" key="3">
    <source>
        <dbReference type="Proteomes" id="UP001208570"/>
    </source>
</evidence>
<dbReference type="Proteomes" id="UP001208570">
    <property type="component" value="Unassembled WGS sequence"/>
</dbReference>
<comment type="caution">
    <text evidence="2">The sequence shown here is derived from an EMBL/GenBank/DDBJ whole genome shotgun (WGS) entry which is preliminary data.</text>
</comment>
<gene>
    <name evidence="2" type="ORF">LSH36_734g02008</name>
</gene>
<name>A0AAD9J1A1_9ANNE</name>
<proteinExistence type="predicted"/>